<reference evidence="2" key="1">
    <citation type="submission" date="2022-12" db="EMBL/GenBank/DDBJ databases">
        <title>Draft genome assemblies for two species of Escallonia (Escalloniales).</title>
        <authorList>
            <person name="Chanderbali A."/>
            <person name="Dervinis C."/>
            <person name="Anghel I."/>
            <person name="Soltis D."/>
            <person name="Soltis P."/>
            <person name="Zapata F."/>
        </authorList>
    </citation>
    <scope>NUCLEOTIDE SEQUENCE</scope>
    <source>
        <strain evidence="2">UCBG64.0493</strain>
        <tissue evidence="2">Leaf</tissue>
    </source>
</reference>
<protein>
    <recommendedName>
        <fullName evidence="4">Small auxin up regulated protein</fullName>
    </recommendedName>
</protein>
<sequence>MAVFSRGFTKMLGSKGCKEGYSKLGKTDTQKPVPGVVPVYVGEEGNRHFVPVEFFSSFRIKELLEKYEDELEDGRPLSLPCSEQQFEVVLKLALRRQQPRYLQLNCSRRRRSGKVET</sequence>
<evidence type="ECO:0008006" key="4">
    <source>
        <dbReference type="Google" id="ProtNLM"/>
    </source>
</evidence>
<dbReference type="Proteomes" id="UP001188597">
    <property type="component" value="Unassembled WGS sequence"/>
</dbReference>
<comment type="caution">
    <text evidence="2">The sequence shown here is derived from an EMBL/GenBank/DDBJ whole genome shotgun (WGS) entry which is preliminary data.</text>
</comment>
<dbReference type="GO" id="GO:0009733">
    <property type="term" value="P:response to auxin"/>
    <property type="evidence" value="ECO:0007669"/>
    <property type="project" value="InterPro"/>
</dbReference>
<evidence type="ECO:0000313" key="3">
    <source>
        <dbReference type="Proteomes" id="UP001188597"/>
    </source>
</evidence>
<evidence type="ECO:0000256" key="1">
    <source>
        <dbReference type="ARBA" id="ARBA00006974"/>
    </source>
</evidence>
<name>A0AA89ALE3_9ASTE</name>
<dbReference type="InterPro" id="IPR003676">
    <property type="entry name" value="SAUR_fam"/>
</dbReference>
<accession>A0AA89ALE3</accession>
<dbReference type="AlphaFoldDB" id="A0AA89ALE3"/>
<proteinExistence type="inferred from homology"/>
<dbReference type="Pfam" id="PF02519">
    <property type="entry name" value="Auxin_inducible"/>
    <property type="match status" value="1"/>
</dbReference>
<keyword evidence="3" id="KW-1185">Reference proteome</keyword>
<dbReference type="EMBL" id="JAVXUP010001957">
    <property type="protein sequence ID" value="KAK3006722.1"/>
    <property type="molecule type" value="Genomic_DNA"/>
</dbReference>
<gene>
    <name evidence="2" type="ORF">RJ639_017819</name>
</gene>
<comment type="similarity">
    <text evidence="1">Belongs to the ARG7 family.</text>
</comment>
<evidence type="ECO:0000313" key="2">
    <source>
        <dbReference type="EMBL" id="KAK3006722.1"/>
    </source>
</evidence>
<organism evidence="2 3">
    <name type="scientific">Escallonia herrerae</name>
    <dbReference type="NCBI Taxonomy" id="1293975"/>
    <lineage>
        <taxon>Eukaryota</taxon>
        <taxon>Viridiplantae</taxon>
        <taxon>Streptophyta</taxon>
        <taxon>Embryophyta</taxon>
        <taxon>Tracheophyta</taxon>
        <taxon>Spermatophyta</taxon>
        <taxon>Magnoliopsida</taxon>
        <taxon>eudicotyledons</taxon>
        <taxon>Gunneridae</taxon>
        <taxon>Pentapetalae</taxon>
        <taxon>asterids</taxon>
        <taxon>campanulids</taxon>
        <taxon>Escalloniales</taxon>
        <taxon>Escalloniaceae</taxon>
        <taxon>Escallonia</taxon>
    </lineage>
</organism>